<name>A0A6A4W3H5_AMPAM</name>
<evidence type="ECO:0000313" key="2">
    <source>
        <dbReference type="EMBL" id="KAF0298300.1"/>
    </source>
</evidence>
<dbReference type="Proteomes" id="UP000440578">
    <property type="component" value="Unassembled WGS sequence"/>
</dbReference>
<evidence type="ECO:0000313" key="3">
    <source>
        <dbReference type="Proteomes" id="UP000440578"/>
    </source>
</evidence>
<proteinExistence type="predicted"/>
<feature type="compositionally biased region" description="Basic and acidic residues" evidence="1">
    <location>
        <begin position="137"/>
        <end position="156"/>
    </location>
</feature>
<sequence>MGNPTQGTSGTKAEDGAGTTPGNPAAVGGEEEYYDVVSQYGTAGNQRPRLEVLGANTGRGSARFSALDRSCSRSLALARLDSAGAVLLLDLATLRCARAHMGPPAETASGRGRARALLLRTSALLLLLATLLSAARTQHDTDQSQPPPEKRQRERNQFVPYNSYAPREPSCEQLRAMWKLSKRQHRNAVRTNAVPRYQEPYLLGRVHDTLRHNPLYGAPRHRPQPTFGTVVNGPGEHQRQFATPALTELVQSRPAGRPADHNLRDLVRMLERPELPAAPPEPQSLSGARYGRVRLYPRPRSDASAAW</sequence>
<protein>
    <submittedName>
        <fullName evidence="2">Uncharacterized protein</fullName>
    </submittedName>
</protein>
<dbReference type="EMBL" id="VIIS01001437">
    <property type="protein sequence ID" value="KAF0298300.1"/>
    <property type="molecule type" value="Genomic_DNA"/>
</dbReference>
<dbReference type="AlphaFoldDB" id="A0A6A4W3H5"/>
<gene>
    <name evidence="2" type="ORF">FJT64_004308</name>
</gene>
<comment type="caution">
    <text evidence="2">The sequence shown here is derived from an EMBL/GenBank/DDBJ whole genome shotgun (WGS) entry which is preliminary data.</text>
</comment>
<reference evidence="2 3" key="1">
    <citation type="submission" date="2019-07" db="EMBL/GenBank/DDBJ databases">
        <title>Draft genome assembly of a fouling barnacle, Amphibalanus amphitrite (Darwin, 1854): The first reference genome for Thecostraca.</title>
        <authorList>
            <person name="Kim W."/>
        </authorList>
    </citation>
    <scope>NUCLEOTIDE SEQUENCE [LARGE SCALE GENOMIC DNA]</scope>
    <source>
        <strain evidence="2">SNU_AA5</strain>
        <tissue evidence="2">Soma without cirri and trophi</tissue>
    </source>
</reference>
<feature type="region of interest" description="Disordered" evidence="1">
    <location>
        <begin position="1"/>
        <end position="28"/>
    </location>
</feature>
<organism evidence="2 3">
    <name type="scientific">Amphibalanus amphitrite</name>
    <name type="common">Striped barnacle</name>
    <name type="synonym">Balanus amphitrite</name>
    <dbReference type="NCBI Taxonomy" id="1232801"/>
    <lineage>
        <taxon>Eukaryota</taxon>
        <taxon>Metazoa</taxon>
        <taxon>Ecdysozoa</taxon>
        <taxon>Arthropoda</taxon>
        <taxon>Crustacea</taxon>
        <taxon>Multicrustacea</taxon>
        <taxon>Cirripedia</taxon>
        <taxon>Thoracica</taxon>
        <taxon>Thoracicalcarea</taxon>
        <taxon>Balanomorpha</taxon>
        <taxon>Balanoidea</taxon>
        <taxon>Balanidae</taxon>
        <taxon>Amphibalaninae</taxon>
        <taxon>Amphibalanus</taxon>
    </lineage>
</organism>
<feature type="region of interest" description="Disordered" evidence="1">
    <location>
        <begin position="137"/>
        <end position="165"/>
    </location>
</feature>
<keyword evidence="3" id="KW-1185">Reference proteome</keyword>
<accession>A0A6A4W3H5</accession>
<evidence type="ECO:0000256" key="1">
    <source>
        <dbReference type="SAM" id="MobiDB-lite"/>
    </source>
</evidence>
<feature type="compositionally biased region" description="Polar residues" evidence="1">
    <location>
        <begin position="1"/>
        <end position="11"/>
    </location>
</feature>
<dbReference type="OrthoDB" id="10249045at2759"/>